<sequence length="71" mass="7986">MRRVGGGAGKPLLPTLDKSFGAQGISGIRAAFSLDTFFWRSKRKYLGCRAETRHQTQPSRQRHKTLPQSQN</sequence>
<reference evidence="2 3" key="1">
    <citation type="submission" date="2016-03" db="EMBL/GenBank/DDBJ databases">
        <authorList>
            <person name="Ploux O."/>
        </authorList>
    </citation>
    <scope>NUCLEOTIDE SEQUENCE [LARGE SCALE GENOMIC DNA]</scope>
    <source>
        <strain evidence="2 3">R-45371</strain>
    </source>
</reference>
<name>A0A177MGL8_METMH</name>
<dbReference type="Proteomes" id="UP000077763">
    <property type="component" value="Unassembled WGS sequence"/>
</dbReference>
<organism evidence="2 3">
    <name type="scientific">Methylomonas methanica</name>
    <dbReference type="NCBI Taxonomy" id="421"/>
    <lineage>
        <taxon>Bacteria</taxon>
        <taxon>Pseudomonadati</taxon>
        <taxon>Pseudomonadota</taxon>
        <taxon>Gammaproteobacteria</taxon>
        <taxon>Methylococcales</taxon>
        <taxon>Methylococcaceae</taxon>
        <taxon>Methylomonas</taxon>
    </lineage>
</organism>
<evidence type="ECO:0000256" key="1">
    <source>
        <dbReference type="SAM" id="MobiDB-lite"/>
    </source>
</evidence>
<evidence type="ECO:0000313" key="2">
    <source>
        <dbReference type="EMBL" id="OAI04946.1"/>
    </source>
</evidence>
<comment type="caution">
    <text evidence="2">The sequence shown here is derived from an EMBL/GenBank/DDBJ whole genome shotgun (WGS) entry which is preliminary data.</text>
</comment>
<proteinExistence type="predicted"/>
<dbReference type="EMBL" id="LUUH01000047">
    <property type="protein sequence ID" value="OAI04946.1"/>
    <property type="molecule type" value="Genomic_DNA"/>
</dbReference>
<accession>A0A177MGL8</accession>
<protein>
    <submittedName>
        <fullName evidence="2">Uncharacterized protein</fullName>
    </submittedName>
</protein>
<gene>
    <name evidence="2" type="ORF">A1353_12235</name>
</gene>
<feature type="region of interest" description="Disordered" evidence="1">
    <location>
        <begin position="50"/>
        <end position="71"/>
    </location>
</feature>
<evidence type="ECO:0000313" key="3">
    <source>
        <dbReference type="Proteomes" id="UP000077763"/>
    </source>
</evidence>
<dbReference type="AlphaFoldDB" id="A0A177MGL8"/>